<keyword evidence="2" id="KW-1185">Reference proteome</keyword>
<gene>
    <name evidence="1" type="ORF">BM10_136</name>
</gene>
<accession>A0A0S2MUH3</accession>
<organism evidence="1 2">
    <name type="scientific">Bacillus phage BM15</name>
    <dbReference type="NCBI Taxonomy" id="1755680"/>
    <lineage>
        <taxon>Viruses</taxon>
        <taxon>Duplodnaviria</taxon>
        <taxon>Heunggongvirae</taxon>
        <taxon>Uroviricota</taxon>
        <taxon>Caudoviricetes</taxon>
        <taxon>Herelleviridae</taxon>
        <taxon>Bastillevirinae</taxon>
        <taxon>Caeruleovirus</taxon>
        <taxon>Caeruleovirus BM15</taxon>
    </lineage>
</organism>
<dbReference type="OrthoDB" id="12848at10239"/>
<evidence type="ECO:0000313" key="1">
    <source>
        <dbReference type="EMBL" id="ALO79540.1"/>
    </source>
</evidence>
<evidence type="ECO:0000313" key="2">
    <source>
        <dbReference type="Proteomes" id="UP000225963"/>
    </source>
</evidence>
<dbReference type="Proteomes" id="UP000225963">
    <property type="component" value="Segment"/>
</dbReference>
<protein>
    <submittedName>
        <fullName evidence="1">Uncharacterized protein</fullName>
    </submittedName>
</protein>
<proteinExistence type="predicted"/>
<sequence>MKHDIDKYDRITVTQEDVERLFAWRDKNKELVRNFSPVLEEGVIINSATPLVRYVFKKKENQYLYSIVNKSDDVVLHALAWNFETGVGTNIHTILEKGHVKDYNETLISLHASLMAYMEHYQDNEEYVRKQTNSVVVGHKKQKKSRKKTPIKIRRKVYSLTITDESLNEVTRSYERQIDKWTVRGHWRKTKNGQVWIKPHVRGEGKEVTPKEYKL</sequence>
<name>A0A0S2MUH3_9CAUD</name>
<reference evidence="2" key="1">
    <citation type="submission" date="2015-11" db="EMBL/GenBank/DDBJ databases">
        <authorList>
            <person name="Sharaf A."/>
            <person name="Marie M.E."/>
            <person name="Esson H."/>
            <person name="El-Afifi I.S."/>
            <person name="Hammad M.A."/>
        </authorList>
    </citation>
    <scope>NUCLEOTIDE SEQUENCE [LARGE SCALE GENOMIC DNA]</scope>
</reference>
<dbReference type="EMBL" id="KT995480">
    <property type="protein sequence ID" value="ALO79540.1"/>
    <property type="molecule type" value="Genomic_DNA"/>
</dbReference>